<dbReference type="PANTHER" id="PTHR47470:SF1">
    <property type="entry name" value="FAD-DEPENDENT OXIDOREDUCTASE 2 FAD BINDING DOMAIN-CONTAINING PROTEIN"/>
    <property type="match status" value="1"/>
</dbReference>
<evidence type="ECO:0000256" key="15">
    <source>
        <dbReference type="ARBA" id="ARBA00049778"/>
    </source>
</evidence>
<dbReference type="EMBL" id="JAAXKY010000140">
    <property type="protein sequence ID" value="NMH81302.1"/>
    <property type="molecule type" value="Genomic_DNA"/>
</dbReference>
<evidence type="ECO:0000256" key="14">
    <source>
        <dbReference type="ARBA" id="ARBA00049744"/>
    </source>
</evidence>
<evidence type="ECO:0000256" key="10">
    <source>
        <dbReference type="ARBA" id="ARBA00023235"/>
    </source>
</evidence>
<evidence type="ECO:0000256" key="1">
    <source>
        <dbReference type="ARBA" id="ARBA00001974"/>
    </source>
</evidence>
<evidence type="ECO:0000256" key="4">
    <source>
        <dbReference type="ARBA" id="ARBA00022630"/>
    </source>
</evidence>
<evidence type="ECO:0000313" key="19">
    <source>
        <dbReference type="Proteomes" id="UP001296706"/>
    </source>
</evidence>
<evidence type="ECO:0000259" key="16">
    <source>
        <dbReference type="Pfam" id="PF00732"/>
    </source>
</evidence>
<dbReference type="Pfam" id="PF13450">
    <property type="entry name" value="NAD_binding_8"/>
    <property type="match status" value="1"/>
</dbReference>
<dbReference type="Pfam" id="PF05199">
    <property type="entry name" value="GMC_oxred_C"/>
    <property type="match status" value="1"/>
</dbReference>
<name>A0ABX1RLQ2_9PSEU</name>
<evidence type="ECO:0000256" key="11">
    <source>
        <dbReference type="ARBA" id="ARBA00038856"/>
    </source>
</evidence>
<protein>
    <recommendedName>
        <fullName evidence="14">Cholesterol oxidase</fullName>
        <ecNumber evidence="13">1.1.3.6</ecNumber>
        <ecNumber evidence="11">5.3.3.1</ecNumber>
    </recommendedName>
    <alternativeName>
        <fullName evidence="15">Cholesterol isomerase</fullName>
    </alternativeName>
</protein>
<keyword evidence="4" id="KW-0285">Flavoprotein</keyword>
<dbReference type="Pfam" id="PF00732">
    <property type="entry name" value="GMC_oxred_N"/>
    <property type="match status" value="1"/>
</dbReference>
<keyword evidence="5" id="KW-0274">FAD</keyword>
<proteinExistence type="inferred from homology"/>
<evidence type="ECO:0000256" key="5">
    <source>
        <dbReference type="ARBA" id="ARBA00022827"/>
    </source>
</evidence>
<evidence type="ECO:0000256" key="9">
    <source>
        <dbReference type="ARBA" id="ARBA00023221"/>
    </source>
</evidence>
<sequence>MPTVAVEPVGDGLWRHWGPGVGAVRRAPVEHCPGRQAAGTEEEGEPMARVERAGAHPAAPEHVEAIVVGSGFGGAVFAARLAQAGVGVVVLERGRRWERGSFPRSPDPADGWLWSIGAGLYDIRWLDKLISVQGAGWGGGSLVYANVFARPFDPSLSGRWPPHLRRDQLDPYYDLAAHMLDVRPVGVDPTTGRVPARTALVESLVDRMDRVAGTIRPNLAVRFTADPDVVTPNKHGVEQGGCDFDGDCVIGCNRGAKNSLDHNYLAVAERAGAVAVTRAEVIRVEPCDSGYAVTWRDPGDAAAPPVTMTSRHVFLAAGAVGTTELLLRQRDVLGTLPLLSSRLGEEFSGNGDFLMTTTLRSAGDLTRGPTITTTTILDVPEGRTPVWFQVQDGGIPLPLQRLIHASLPLERLRARWSRRRGSRSTHRMALLSMGRDSASGHLALNRNGNAAVAWDNRREARLYRAESRVGPLLSGMLRTRVHAALSWTLLRRAVTVHNLGGVPADRPGAPGVVDQWGQVHGYPGLFVVDGSTVPGSTGANPSATILAAAERAAEHVARRLTGDPQWRAPEWPDVRAAPVPEDAASREMAHLRARTSGNGIRFRERMTTPRARRTREPVADLRLTASFPGLDDFLRDDLHTLDVDGTVTIHPIATGRPARGSLSLFPRDGRHAMRYALEFDDDRGAPWLLTGAKSILRPGPIARWHGLTRLRWEARPAGGGDRAPYSGFVSIDAAAVVQILMTLRGEGFTRPRRLAAVLGFAAFFARESLAFAPRRS</sequence>
<keyword evidence="8" id="KW-1207">Sterol metabolism</keyword>
<evidence type="ECO:0000259" key="17">
    <source>
        <dbReference type="Pfam" id="PF05199"/>
    </source>
</evidence>
<dbReference type="EC" id="5.3.3.1" evidence="11"/>
<keyword evidence="9" id="KW-0753">Steroid metabolism</keyword>
<keyword evidence="6" id="KW-0560">Oxidoreductase</keyword>
<evidence type="ECO:0000256" key="3">
    <source>
        <dbReference type="ARBA" id="ARBA00022548"/>
    </source>
</evidence>
<gene>
    <name evidence="18" type="ORF">HF577_29945</name>
</gene>
<reference evidence="18 19" key="1">
    <citation type="submission" date="2020-04" db="EMBL/GenBank/DDBJ databases">
        <authorList>
            <person name="Klaysubun C."/>
            <person name="Duangmal K."/>
            <person name="Lipun K."/>
        </authorList>
    </citation>
    <scope>NUCLEOTIDE SEQUENCE [LARGE SCALE GENOMIC DNA]</scope>
    <source>
        <strain evidence="18 19">JCM 11839</strain>
    </source>
</reference>
<keyword evidence="10" id="KW-0413">Isomerase</keyword>
<dbReference type="RefSeq" id="WP_169399340.1">
    <property type="nucleotide sequence ID" value="NZ_BAAAJH010000023.1"/>
</dbReference>
<comment type="pathway">
    <text evidence="12">Steroid metabolism; cholesterol degradation.</text>
</comment>
<keyword evidence="19" id="KW-1185">Reference proteome</keyword>
<dbReference type="InterPro" id="IPR000172">
    <property type="entry name" value="GMC_OxRdtase_N"/>
</dbReference>
<feature type="domain" description="Glucose-methanol-choline oxidoreductase C-terminal" evidence="17">
    <location>
        <begin position="493"/>
        <end position="549"/>
    </location>
</feature>
<evidence type="ECO:0000256" key="12">
    <source>
        <dbReference type="ARBA" id="ARBA00049645"/>
    </source>
</evidence>
<dbReference type="InterPro" id="IPR007867">
    <property type="entry name" value="GMC_OxRtase_C"/>
</dbReference>
<evidence type="ECO:0000256" key="2">
    <source>
        <dbReference type="ARBA" id="ARBA00010790"/>
    </source>
</evidence>
<feature type="domain" description="Glucose-methanol-choline oxidoreductase N-terminal" evidence="16">
    <location>
        <begin position="240"/>
        <end position="328"/>
    </location>
</feature>
<evidence type="ECO:0000256" key="6">
    <source>
        <dbReference type="ARBA" id="ARBA00023002"/>
    </source>
</evidence>
<dbReference type="SUPFAM" id="SSF51905">
    <property type="entry name" value="FAD/NAD(P)-binding domain"/>
    <property type="match status" value="1"/>
</dbReference>
<dbReference type="InterPro" id="IPR052542">
    <property type="entry name" value="Cholesterol_Oxidase"/>
</dbReference>
<comment type="caution">
    <text evidence="18">The sequence shown here is derived from an EMBL/GenBank/DDBJ whole genome shotgun (WGS) entry which is preliminary data.</text>
</comment>
<comment type="similarity">
    <text evidence="2">Belongs to the GMC oxidoreductase family.</text>
</comment>
<keyword evidence="3" id="KW-0153">Cholesterol metabolism</keyword>
<accession>A0ABX1RLQ2</accession>
<keyword evidence="7" id="KW-0443">Lipid metabolism</keyword>
<evidence type="ECO:0000256" key="8">
    <source>
        <dbReference type="ARBA" id="ARBA00023166"/>
    </source>
</evidence>
<evidence type="ECO:0000256" key="7">
    <source>
        <dbReference type="ARBA" id="ARBA00023098"/>
    </source>
</evidence>
<dbReference type="Gene3D" id="3.50.50.60">
    <property type="entry name" value="FAD/NAD(P)-binding domain"/>
    <property type="match status" value="3"/>
</dbReference>
<dbReference type="InterPro" id="IPR036188">
    <property type="entry name" value="FAD/NAD-bd_sf"/>
</dbReference>
<evidence type="ECO:0000313" key="18">
    <source>
        <dbReference type="EMBL" id="NMH81302.1"/>
    </source>
</evidence>
<organism evidence="18 19">
    <name type="scientific">Pseudonocardia xinjiangensis</name>
    <dbReference type="NCBI Taxonomy" id="75289"/>
    <lineage>
        <taxon>Bacteria</taxon>
        <taxon>Bacillati</taxon>
        <taxon>Actinomycetota</taxon>
        <taxon>Actinomycetes</taxon>
        <taxon>Pseudonocardiales</taxon>
        <taxon>Pseudonocardiaceae</taxon>
        <taxon>Pseudonocardia</taxon>
    </lineage>
</organism>
<dbReference type="Proteomes" id="UP001296706">
    <property type="component" value="Unassembled WGS sequence"/>
</dbReference>
<evidence type="ECO:0000256" key="13">
    <source>
        <dbReference type="ARBA" id="ARBA00049723"/>
    </source>
</evidence>
<dbReference type="EC" id="1.1.3.6" evidence="13"/>
<comment type="cofactor">
    <cofactor evidence="1">
        <name>FAD</name>
        <dbReference type="ChEBI" id="CHEBI:57692"/>
    </cofactor>
</comment>
<dbReference type="PANTHER" id="PTHR47470">
    <property type="entry name" value="CHOLESTEROL OXIDASE"/>
    <property type="match status" value="1"/>
</dbReference>